<feature type="compositionally biased region" description="Polar residues" evidence="1">
    <location>
        <begin position="830"/>
        <end position="843"/>
    </location>
</feature>
<feature type="compositionally biased region" description="Acidic residues" evidence="1">
    <location>
        <begin position="770"/>
        <end position="780"/>
    </location>
</feature>
<dbReference type="RefSeq" id="XP_003957411.1">
    <property type="nucleotide sequence ID" value="XM_003957362.1"/>
</dbReference>
<gene>
    <name evidence="3" type="primary">KAFR0E01220</name>
    <name evidence="3" type="ORF">KAFR_0E01220</name>
</gene>
<dbReference type="AlphaFoldDB" id="H2AV76"/>
<dbReference type="Proteomes" id="UP000005220">
    <property type="component" value="Chromosome 5"/>
</dbReference>
<feature type="compositionally biased region" description="Acidic residues" evidence="1">
    <location>
        <begin position="796"/>
        <end position="809"/>
    </location>
</feature>
<feature type="compositionally biased region" description="Polar residues" evidence="1">
    <location>
        <begin position="53"/>
        <end position="65"/>
    </location>
</feature>
<evidence type="ECO:0000313" key="3">
    <source>
        <dbReference type="EMBL" id="CCF58276.1"/>
    </source>
</evidence>
<dbReference type="GO" id="GO:0006986">
    <property type="term" value="P:response to unfolded protein"/>
    <property type="evidence" value="ECO:0007669"/>
    <property type="project" value="EnsemblFungi"/>
</dbReference>
<dbReference type="EMBL" id="HE650825">
    <property type="protein sequence ID" value="CCF58276.1"/>
    <property type="molecule type" value="Genomic_DNA"/>
</dbReference>
<name>H2AV76_KAZAF</name>
<dbReference type="PANTHER" id="PTHR28051">
    <property type="entry name" value="PROTEIN MTL1-RELATED"/>
    <property type="match status" value="1"/>
</dbReference>
<protein>
    <recommendedName>
        <fullName evidence="2">Nitrogen regulatory protein areA GATA-like domain-containing protein</fullName>
    </recommendedName>
</protein>
<feature type="domain" description="Nitrogen regulatory protein areA GATA-like" evidence="2">
    <location>
        <begin position="179"/>
        <end position="210"/>
    </location>
</feature>
<dbReference type="InParanoid" id="H2AV76"/>
<proteinExistence type="predicted"/>
<feature type="region of interest" description="Disordered" evidence="1">
    <location>
        <begin position="127"/>
        <end position="154"/>
    </location>
</feature>
<feature type="compositionally biased region" description="Basic residues" evidence="1">
    <location>
        <begin position="266"/>
        <end position="277"/>
    </location>
</feature>
<feature type="region of interest" description="Disordered" evidence="1">
    <location>
        <begin position="766"/>
        <end position="878"/>
    </location>
</feature>
<dbReference type="GO" id="GO:0007039">
    <property type="term" value="P:protein catabolic process in the vacuole"/>
    <property type="evidence" value="ECO:0007669"/>
    <property type="project" value="EnsemblFungi"/>
</dbReference>
<feature type="compositionally biased region" description="Basic and acidic residues" evidence="1">
    <location>
        <begin position="66"/>
        <end position="77"/>
    </location>
</feature>
<dbReference type="GO" id="GO:0000164">
    <property type="term" value="C:protein phosphatase type 1 complex"/>
    <property type="evidence" value="ECO:0007669"/>
    <property type="project" value="EnsemblFungi"/>
</dbReference>
<feature type="compositionally biased region" description="Polar residues" evidence="1">
    <location>
        <begin position="463"/>
        <end position="472"/>
    </location>
</feature>
<feature type="compositionally biased region" description="Polar residues" evidence="1">
    <location>
        <begin position="695"/>
        <end position="711"/>
    </location>
</feature>
<dbReference type="FunCoup" id="H2AV76">
    <property type="interactions" value="436"/>
</dbReference>
<reference evidence="3 4" key="1">
    <citation type="journal article" date="2011" name="Proc. Natl. Acad. Sci. U.S.A.">
        <title>Evolutionary erosion of yeast sex chromosomes by mating-type switching accidents.</title>
        <authorList>
            <person name="Gordon J.L."/>
            <person name="Armisen D."/>
            <person name="Proux-Wera E."/>
            <person name="Oheigeartaigh S.S."/>
            <person name="Byrne K.P."/>
            <person name="Wolfe K.H."/>
        </authorList>
    </citation>
    <scope>NUCLEOTIDE SEQUENCE [LARGE SCALE GENOMIC DNA]</scope>
    <source>
        <strain evidence="4">ATCC 22294 / BCRC 22015 / CBS 2517 / CECT 1963 / NBRC 1671 / NRRL Y-8276</strain>
    </source>
</reference>
<dbReference type="Pfam" id="PF08550">
    <property type="entry name" value="GATA_AreA"/>
    <property type="match status" value="1"/>
</dbReference>
<dbReference type="PANTHER" id="PTHR28051:SF1">
    <property type="entry name" value="PROTEIN MTL1-RELATED"/>
    <property type="match status" value="1"/>
</dbReference>
<feature type="region of interest" description="Disordered" evidence="1">
    <location>
        <begin position="463"/>
        <end position="507"/>
    </location>
</feature>
<keyword evidence="4" id="KW-1185">Reference proteome</keyword>
<dbReference type="GO" id="GO:0005773">
    <property type="term" value="C:vacuole"/>
    <property type="evidence" value="ECO:0007669"/>
    <property type="project" value="GOC"/>
</dbReference>
<dbReference type="STRING" id="1071382.H2AV76"/>
<feature type="compositionally biased region" description="Low complexity" evidence="1">
    <location>
        <begin position="844"/>
        <end position="859"/>
    </location>
</feature>
<feature type="region of interest" description="Disordered" evidence="1">
    <location>
        <begin position="24"/>
        <end position="103"/>
    </location>
</feature>
<dbReference type="InterPro" id="IPR052292">
    <property type="entry name" value="Glucose_repression_reg"/>
</dbReference>
<sequence length="918" mass="103743">MEKIIKLIGGIFEYFINIDKAEQQTGKNQRNKEHVTSSKISVASPVHTKSHEMSNNLASYFASSNKDSKDMEKRPPNDYDDMGPSVSMAKEAENDDEFEKSTFNLKRTRSMGLLDEYIDPTKKLIQQDNETETTPNSSSVSPPPENLLVPQDDNDVVREPERHVDYLSHHWEESEISNSWKYIILKKKKRDTDLINSSRLENASWRTWAKARSGLKTVSPEVVNWSKDSDVTWLYGPIVRDSHEMENSSNIIDNDQYGSDDENSKRRSSKKNTKVPKPILKKRTVTEILEENSLWKLNEARKHYNEMRHATSVMDPSSSVYDDYDYLAAKVNAQYFYKSKQQQKQILKSNDIQDNLASNQNEDSIKLNISPSTLLKPPIIRGSSDTTLPASIVSGLKQHLNKRNEAEMSNENDEEVPDNEVKLSSILTDPLRTKTHNTNRHIHFNDRVEQCVAIKYSKSDDALNSESDTTYQYSYNNSNDEDNESNNNYDNSEEEDYSEEEDDNNGGLFINARFTRRSDSIVHSPVTDTSSIDSSNAKHHHPHIHPIIKLLPATTLNYGSDDESDGSEFDNSYGNAVSHNVNTQRGYDYIYDYNSVYTGDTSSFFPIDSCDIIDVPEGIDLQTVIANESSNAFQENVNAYDDEPYSLSSNTDDEPYSLSSNTDDEEFIEDSRYQSSDDESNSDSNDNYDGGLQLRRTTSLGRGNNSLKDLNNSFNGAASLEILRSKTRSFITGQPLSPDVPTEGVNDKSILRSTVSSCSNSNKTFIFNSDSEDDEDEENIVPETVRFPLQPRTSNNEDDDYEDTGDELNFESLSIRNSRHRRTLQPPKRSPSSNSLSAPINYQDSSSNSIPSSTITDSNKSLRIPSNGPSLAEVSSNDVDINGYFEPRNQSIKLMVSERGFIDKSNSKSDSTQFNSSK</sequence>
<dbReference type="InterPro" id="IPR013860">
    <property type="entry name" value="AreA_GATA"/>
</dbReference>
<dbReference type="GeneID" id="13882855"/>
<evidence type="ECO:0000256" key="1">
    <source>
        <dbReference type="SAM" id="MobiDB-lite"/>
    </source>
</evidence>
<dbReference type="KEGG" id="kaf:KAFR_0E01220"/>
<feature type="compositionally biased region" description="Low complexity" evidence="1">
    <location>
        <begin position="132"/>
        <end position="150"/>
    </location>
</feature>
<dbReference type="GO" id="GO:0042149">
    <property type="term" value="P:cellular response to glucose starvation"/>
    <property type="evidence" value="ECO:0007669"/>
    <property type="project" value="EnsemblFungi"/>
</dbReference>
<accession>H2AV76</accession>
<feature type="region of interest" description="Disordered" evidence="1">
    <location>
        <begin position="642"/>
        <end position="711"/>
    </location>
</feature>
<evidence type="ECO:0000313" key="4">
    <source>
        <dbReference type="Proteomes" id="UP000005220"/>
    </source>
</evidence>
<feature type="compositionally biased region" description="Acidic residues" evidence="1">
    <location>
        <begin position="491"/>
        <end position="504"/>
    </location>
</feature>
<dbReference type="eggNOG" id="ENOG502QSII">
    <property type="taxonomic scope" value="Eukaryota"/>
</dbReference>
<feature type="compositionally biased region" description="Polar residues" evidence="1">
    <location>
        <begin position="247"/>
        <end position="257"/>
    </location>
</feature>
<feature type="compositionally biased region" description="Polar residues" evidence="1">
    <location>
        <begin position="867"/>
        <end position="878"/>
    </location>
</feature>
<evidence type="ECO:0000259" key="2">
    <source>
        <dbReference type="Pfam" id="PF08550"/>
    </source>
</evidence>
<organism evidence="3 4">
    <name type="scientific">Kazachstania africana (strain ATCC 22294 / BCRC 22015 / CBS 2517 / CECT 1963 / NBRC 1671 / NRRL Y-8276)</name>
    <name type="common">Yeast</name>
    <name type="synonym">Kluyveromyces africanus</name>
    <dbReference type="NCBI Taxonomy" id="1071382"/>
    <lineage>
        <taxon>Eukaryota</taxon>
        <taxon>Fungi</taxon>
        <taxon>Dikarya</taxon>
        <taxon>Ascomycota</taxon>
        <taxon>Saccharomycotina</taxon>
        <taxon>Saccharomycetes</taxon>
        <taxon>Saccharomycetales</taxon>
        <taxon>Saccharomycetaceae</taxon>
        <taxon>Kazachstania</taxon>
    </lineage>
</organism>
<dbReference type="HOGENOM" id="CLU_012586_0_0_1"/>
<feature type="region of interest" description="Disordered" evidence="1">
    <location>
        <begin position="246"/>
        <end position="277"/>
    </location>
</feature>
<dbReference type="OrthoDB" id="5563539at2759"/>